<dbReference type="Proteomes" id="UP001152885">
    <property type="component" value="Unassembled WGS sequence"/>
</dbReference>
<dbReference type="PANTHER" id="PTHR28657:SF5">
    <property type="entry name" value="INDOLEAMINE 2,3-DIOXYGENASE"/>
    <property type="match status" value="1"/>
</dbReference>
<dbReference type="EC" id="1.13.11.52" evidence="5"/>
<dbReference type="Pfam" id="PF01231">
    <property type="entry name" value="IDO"/>
    <property type="match status" value="1"/>
</dbReference>
<proteinExistence type="inferred from homology"/>
<dbReference type="GO" id="GO:0046872">
    <property type="term" value="F:metal ion binding"/>
    <property type="evidence" value="ECO:0007669"/>
    <property type="project" value="UniProtKB-UniRule"/>
</dbReference>
<feature type="binding site" description="proximal binding residue" evidence="4">
    <location>
        <position position="275"/>
    </location>
    <ligand>
        <name>heme b</name>
        <dbReference type="ChEBI" id="CHEBI:60344"/>
    </ligand>
    <ligandPart>
        <name>Fe</name>
        <dbReference type="ChEBI" id="CHEBI:18248"/>
    </ligandPart>
</feature>
<evidence type="ECO:0000313" key="7">
    <source>
        <dbReference type="Proteomes" id="UP001152885"/>
    </source>
</evidence>
<evidence type="ECO:0000313" key="6">
    <source>
        <dbReference type="EMBL" id="CAI5759679.1"/>
    </source>
</evidence>
<dbReference type="OrthoDB" id="540174at2759"/>
<keyword evidence="5" id="KW-0560">Oxidoreductase</keyword>
<dbReference type="GO" id="GO:0020037">
    <property type="term" value="F:heme binding"/>
    <property type="evidence" value="ECO:0007669"/>
    <property type="project" value="UniProtKB-UniRule"/>
</dbReference>
<evidence type="ECO:0000256" key="5">
    <source>
        <dbReference type="RuleBase" id="RU369119"/>
    </source>
</evidence>
<reference evidence="6" key="1">
    <citation type="submission" date="2022-12" db="EMBL/GenBank/DDBJ databases">
        <authorList>
            <person name="Brejova B."/>
        </authorList>
    </citation>
    <scope>NUCLEOTIDE SEQUENCE</scope>
</reference>
<dbReference type="InterPro" id="IPR037217">
    <property type="entry name" value="Trp/Indoleamine_2_3_dOase-like"/>
</dbReference>
<dbReference type="GO" id="GO:0019441">
    <property type="term" value="P:L-tryptophan catabolic process to kynurenine"/>
    <property type="evidence" value="ECO:0007669"/>
    <property type="project" value="UniProtKB-UniRule"/>
</dbReference>
<comment type="similarity">
    <text evidence="1 5">Belongs to the indoleamine 2,3-dioxygenase family.</text>
</comment>
<keyword evidence="3 4" id="KW-0408">Iron</keyword>
<evidence type="ECO:0000256" key="4">
    <source>
        <dbReference type="PIRSR" id="PIRSR600898-1"/>
    </source>
</evidence>
<comment type="function">
    <text evidence="5">Produces N-formyl-kynurenine through the oxidation of tryptophan.</text>
</comment>
<gene>
    <name evidence="6" type="ORF">CANVERA_P4190</name>
</gene>
<keyword evidence="2 4" id="KW-0479">Metal-binding</keyword>
<dbReference type="GO" id="GO:0005737">
    <property type="term" value="C:cytoplasm"/>
    <property type="evidence" value="ECO:0007669"/>
    <property type="project" value="TreeGrafter"/>
</dbReference>
<comment type="caution">
    <text evidence="6">The sequence shown here is derived from an EMBL/GenBank/DDBJ whole genome shotgun (WGS) entry which is preliminary data.</text>
</comment>
<sequence length="352" mass="40122">MGVDELQVLSVDNLSIPEARRAYQVLGFIAHAYIWSENLDRLPDSISMPWIQVSKFLGLPPIATYASLCLWNYKQIIPNDDMSFNNLTTINTFTGSIDESWFYLVSVYFEKQGAVSIETGLEIIKQIKQDNKSLVIELLQQLAESIDVLGSILMRMEENCDPHVFYYRLRPYLAGWKNMQDIGLKGVYYGNELKNYAGGSNAQSSLIQFLDILLGIQHNQGFIQEMREYMPGKHREFLIWLEQETNIKDYINKNPDIELYYDACLAMLKSFRDKHIQITTRYIILQKNKNLGSSSTIRSGLSKKNVEVGTGGTSLLPFLKQCRDDTGSSAAGQWGKKILSQGVLRLKKADEE</sequence>
<accession>A0A9W4XI25</accession>
<dbReference type="EMBL" id="CANTUO010000005">
    <property type="protein sequence ID" value="CAI5759679.1"/>
    <property type="molecule type" value="Genomic_DNA"/>
</dbReference>
<evidence type="ECO:0000256" key="1">
    <source>
        <dbReference type="ARBA" id="ARBA00007119"/>
    </source>
</evidence>
<protein>
    <recommendedName>
        <fullName evidence="5">Indoleamine 2,3-dioxygenase</fullName>
        <ecNumber evidence="5">1.13.11.52</ecNumber>
    </recommendedName>
</protein>
<dbReference type="InterPro" id="IPR000898">
    <property type="entry name" value="Indolamine_dOase"/>
</dbReference>
<dbReference type="Gene3D" id="1.20.58.480">
    <property type="match status" value="1"/>
</dbReference>
<dbReference type="GO" id="GO:0033754">
    <property type="term" value="F:indoleamine 2,3-dioxygenase activity"/>
    <property type="evidence" value="ECO:0007669"/>
    <property type="project" value="UniProtKB-EC"/>
</dbReference>
<keyword evidence="5" id="KW-0223">Dioxygenase</keyword>
<dbReference type="AlphaFoldDB" id="A0A9W4XI25"/>
<evidence type="ECO:0000256" key="2">
    <source>
        <dbReference type="ARBA" id="ARBA00022723"/>
    </source>
</evidence>
<dbReference type="PROSITE" id="PS00876">
    <property type="entry name" value="IDO_1"/>
    <property type="match status" value="1"/>
</dbReference>
<organism evidence="6 7">
    <name type="scientific">Candida verbasci</name>
    <dbReference type="NCBI Taxonomy" id="1227364"/>
    <lineage>
        <taxon>Eukaryota</taxon>
        <taxon>Fungi</taxon>
        <taxon>Dikarya</taxon>
        <taxon>Ascomycota</taxon>
        <taxon>Saccharomycotina</taxon>
        <taxon>Pichiomycetes</taxon>
        <taxon>Debaryomycetaceae</taxon>
        <taxon>Candida/Lodderomyces clade</taxon>
        <taxon>Candida</taxon>
    </lineage>
</organism>
<evidence type="ECO:0000256" key="3">
    <source>
        <dbReference type="ARBA" id="ARBA00023004"/>
    </source>
</evidence>
<dbReference type="GO" id="GO:0034354">
    <property type="term" value="P:'de novo' NAD+ biosynthetic process from L-tryptophan"/>
    <property type="evidence" value="ECO:0007669"/>
    <property type="project" value="TreeGrafter"/>
</dbReference>
<keyword evidence="4 5" id="KW-0349">Heme</keyword>
<dbReference type="SUPFAM" id="SSF140959">
    <property type="entry name" value="Indolic compounds 2,3-dioxygenase-like"/>
    <property type="match status" value="1"/>
</dbReference>
<comment type="catalytic activity">
    <reaction evidence="5">
        <text>L-tryptophan + O2 = N-formyl-L-kynurenine</text>
        <dbReference type="Rhea" id="RHEA:24536"/>
        <dbReference type="ChEBI" id="CHEBI:15379"/>
        <dbReference type="ChEBI" id="CHEBI:57912"/>
        <dbReference type="ChEBI" id="CHEBI:58629"/>
    </reaction>
</comment>
<name>A0A9W4XI25_9ASCO</name>
<keyword evidence="7" id="KW-1185">Reference proteome</keyword>
<dbReference type="PANTHER" id="PTHR28657">
    <property type="entry name" value="INDOLEAMINE 2,3-DIOXYGENASE"/>
    <property type="match status" value="1"/>
</dbReference>